<keyword evidence="4" id="KW-1185">Reference proteome</keyword>
<feature type="chain" id="PRO_5040389353" evidence="2">
    <location>
        <begin position="20"/>
        <end position="454"/>
    </location>
</feature>
<feature type="region of interest" description="Disordered" evidence="1">
    <location>
        <begin position="41"/>
        <end position="70"/>
    </location>
</feature>
<evidence type="ECO:0000313" key="3">
    <source>
        <dbReference type="EMBL" id="CAB9519978.1"/>
    </source>
</evidence>
<evidence type="ECO:0000256" key="2">
    <source>
        <dbReference type="SAM" id="SignalP"/>
    </source>
</evidence>
<dbReference type="Proteomes" id="UP001153069">
    <property type="component" value="Unassembled WGS sequence"/>
</dbReference>
<name>A0A9N8EFV7_9STRA</name>
<reference evidence="3" key="1">
    <citation type="submission" date="2020-06" db="EMBL/GenBank/DDBJ databases">
        <authorList>
            <consortium name="Plant Systems Biology data submission"/>
        </authorList>
    </citation>
    <scope>NUCLEOTIDE SEQUENCE</scope>
    <source>
        <strain evidence="3">D6</strain>
    </source>
</reference>
<organism evidence="3 4">
    <name type="scientific">Seminavis robusta</name>
    <dbReference type="NCBI Taxonomy" id="568900"/>
    <lineage>
        <taxon>Eukaryota</taxon>
        <taxon>Sar</taxon>
        <taxon>Stramenopiles</taxon>
        <taxon>Ochrophyta</taxon>
        <taxon>Bacillariophyta</taxon>
        <taxon>Bacillariophyceae</taxon>
        <taxon>Bacillariophycidae</taxon>
        <taxon>Naviculales</taxon>
        <taxon>Naviculaceae</taxon>
        <taxon>Seminavis</taxon>
    </lineage>
</organism>
<dbReference type="Gene3D" id="1.10.287.620">
    <property type="entry name" value="Helix Hairpins"/>
    <property type="match status" value="1"/>
</dbReference>
<proteinExistence type="predicted"/>
<protein>
    <submittedName>
        <fullName evidence="3">Uncharacterized protein</fullName>
    </submittedName>
</protein>
<feature type="region of interest" description="Disordered" evidence="1">
    <location>
        <begin position="423"/>
        <end position="454"/>
    </location>
</feature>
<feature type="region of interest" description="Disordered" evidence="1">
    <location>
        <begin position="220"/>
        <end position="402"/>
    </location>
</feature>
<feature type="compositionally biased region" description="Polar residues" evidence="1">
    <location>
        <begin position="44"/>
        <end position="55"/>
    </location>
</feature>
<sequence>MKVSVVALGLLVLTGESTAFLSSPPLSNGREKVDGPFEIPQEVSRGTTRPISTLAASPVPEQDGSRSSPFAHVEKKVASALVASFIAASSLGLAVATPEPTFAAPVAQAEVVKAQKVPSGVAAVVSAKDQVAVASQAINKAQQEYTAALAAEKIVAKEIYNAEKLLEGLDKNAEVAKTRLKTIKKNSKGADVKGIATAQQRVADTTAAKKEAKARFDAAKKASKKASEDIAKKQSAVQKAKSEREKADGKLKSAEQKLNEYKKKSAEAQRKADKAANEKAKKEAAIAQEKAKKDAAKAKEQVKKQKEQAKKQKEKEAANKKKAAEQARKKQAKDAEQARKKQAKDAEQAKKKQVKDAERMKKVQAKELEAAAKKSKKDSKSGQVSKTAAPAVTSMTKAELSHKIQDKELEVKRLSRKKLFLEGSRDAPRAELAKVKKQLDASSKELEGLKALKR</sequence>
<keyword evidence="2" id="KW-0732">Signal</keyword>
<accession>A0A9N8EFV7</accession>
<feature type="compositionally biased region" description="Basic and acidic residues" evidence="1">
    <location>
        <begin position="240"/>
        <end position="372"/>
    </location>
</feature>
<dbReference type="EMBL" id="CAICTM010001060">
    <property type="protein sequence ID" value="CAB9519978.1"/>
    <property type="molecule type" value="Genomic_DNA"/>
</dbReference>
<feature type="compositionally biased region" description="Basic and acidic residues" evidence="1">
    <location>
        <begin position="220"/>
        <end position="232"/>
    </location>
</feature>
<evidence type="ECO:0000256" key="1">
    <source>
        <dbReference type="SAM" id="MobiDB-lite"/>
    </source>
</evidence>
<comment type="caution">
    <text evidence="3">The sequence shown here is derived from an EMBL/GenBank/DDBJ whole genome shotgun (WGS) entry which is preliminary data.</text>
</comment>
<gene>
    <name evidence="3" type="ORF">SEMRO_1062_G237000.1</name>
</gene>
<evidence type="ECO:0000313" key="4">
    <source>
        <dbReference type="Proteomes" id="UP001153069"/>
    </source>
</evidence>
<feature type="signal peptide" evidence="2">
    <location>
        <begin position="1"/>
        <end position="19"/>
    </location>
</feature>
<dbReference type="AlphaFoldDB" id="A0A9N8EFV7"/>